<evidence type="ECO:0000256" key="1">
    <source>
        <dbReference type="ARBA" id="ARBA00005361"/>
    </source>
</evidence>
<keyword evidence="3" id="KW-1185">Reference proteome</keyword>
<organism evidence="2 3">
    <name type="scientific">Octopus vulgaris</name>
    <name type="common">Common octopus</name>
    <dbReference type="NCBI Taxonomy" id="6645"/>
    <lineage>
        <taxon>Eukaryota</taxon>
        <taxon>Metazoa</taxon>
        <taxon>Spiralia</taxon>
        <taxon>Lophotrochozoa</taxon>
        <taxon>Mollusca</taxon>
        <taxon>Cephalopoda</taxon>
        <taxon>Coleoidea</taxon>
        <taxon>Octopodiformes</taxon>
        <taxon>Octopoda</taxon>
        <taxon>Incirrata</taxon>
        <taxon>Octopodidae</taxon>
        <taxon>Octopus</taxon>
    </lineage>
</organism>
<dbReference type="GO" id="GO:0045505">
    <property type="term" value="F:dynein intermediate chain binding"/>
    <property type="evidence" value="ECO:0007669"/>
    <property type="project" value="TreeGrafter"/>
</dbReference>
<accession>A0AA36B3K1</accession>
<dbReference type="GO" id="GO:0005737">
    <property type="term" value="C:cytoplasm"/>
    <property type="evidence" value="ECO:0007669"/>
    <property type="project" value="TreeGrafter"/>
</dbReference>
<sequence length="185" mass="21438">MELIRRMTSRYTSFHDTKQKTQAFKVSVFSVKPEPQENEPKPQHPTKRQFLSAYYFTEFSRCISTGASEYDPQHPMHAEFPFIPDRARVIIKDCLRGNLEGTLYDENTAKKKAILMSNTIKNEVKQLNFSRYKYVCTVLIGEKKRQDLALSRKVLQSSEDDGYAEYVYENGSLVAHGVIVAFYCE</sequence>
<dbReference type="Pfam" id="PF03645">
    <property type="entry name" value="Tctex-1"/>
    <property type="match status" value="1"/>
</dbReference>
<dbReference type="GO" id="GO:0005868">
    <property type="term" value="C:cytoplasmic dynein complex"/>
    <property type="evidence" value="ECO:0007669"/>
    <property type="project" value="TreeGrafter"/>
</dbReference>
<reference evidence="2" key="1">
    <citation type="submission" date="2023-08" db="EMBL/GenBank/DDBJ databases">
        <authorList>
            <person name="Alioto T."/>
            <person name="Alioto T."/>
            <person name="Gomez Garrido J."/>
        </authorList>
    </citation>
    <scope>NUCLEOTIDE SEQUENCE</scope>
</reference>
<evidence type="ECO:0000313" key="2">
    <source>
        <dbReference type="EMBL" id="CAI9726719.1"/>
    </source>
</evidence>
<comment type="similarity">
    <text evidence="1">Belongs to the dynein light chain Tctex-type family.</text>
</comment>
<dbReference type="Gene3D" id="3.30.1140.40">
    <property type="entry name" value="Tctex-1"/>
    <property type="match status" value="1"/>
</dbReference>
<dbReference type="PANTHER" id="PTHR21255">
    <property type="entry name" value="T-COMPLEX-ASSOCIATED-TESTIS-EXPRESSED 1/ DYNEIN LIGHT CHAIN"/>
    <property type="match status" value="1"/>
</dbReference>
<protein>
    <submittedName>
        <fullName evidence="2">Uncharacterized protein</fullName>
    </submittedName>
</protein>
<dbReference type="CDD" id="cd21451">
    <property type="entry name" value="DLC-like_TCTEX1D"/>
    <property type="match status" value="1"/>
</dbReference>
<name>A0AA36B3K1_OCTVU</name>
<evidence type="ECO:0000313" key="3">
    <source>
        <dbReference type="Proteomes" id="UP001162480"/>
    </source>
</evidence>
<dbReference type="AlphaFoldDB" id="A0AA36B3K1"/>
<dbReference type="GO" id="GO:0007018">
    <property type="term" value="P:microtubule-based movement"/>
    <property type="evidence" value="ECO:0007669"/>
    <property type="project" value="TreeGrafter"/>
</dbReference>
<dbReference type="PANTHER" id="PTHR21255:SF7">
    <property type="entry name" value="DYNEIN LIGHT CHAIN TCTEX-TYPE PROTEIN 2B"/>
    <property type="match status" value="1"/>
</dbReference>
<proteinExistence type="inferred from homology"/>
<dbReference type="InterPro" id="IPR038586">
    <property type="entry name" value="Tctex-1-like_sf"/>
</dbReference>
<gene>
    <name evidence="2" type="ORF">OCTVUL_1B027432</name>
</gene>
<dbReference type="InterPro" id="IPR005334">
    <property type="entry name" value="Tctex-1-like"/>
</dbReference>
<dbReference type="Proteomes" id="UP001162480">
    <property type="component" value="Chromosome 8"/>
</dbReference>
<dbReference type="EMBL" id="OX597821">
    <property type="protein sequence ID" value="CAI9726719.1"/>
    <property type="molecule type" value="Genomic_DNA"/>
</dbReference>